<organism evidence="8 9">
    <name type="scientific">Thecamonas trahens ATCC 50062</name>
    <dbReference type="NCBI Taxonomy" id="461836"/>
    <lineage>
        <taxon>Eukaryota</taxon>
        <taxon>Apusozoa</taxon>
        <taxon>Apusomonadida</taxon>
        <taxon>Apusomonadidae</taxon>
        <taxon>Thecamonas</taxon>
    </lineage>
</organism>
<dbReference type="SUPFAM" id="SSF53901">
    <property type="entry name" value="Thiolase-like"/>
    <property type="match status" value="1"/>
</dbReference>
<dbReference type="InterPro" id="IPR029069">
    <property type="entry name" value="HotDog_dom_sf"/>
</dbReference>
<evidence type="ECO:0008006" key="10">
    <source>
        <dbReference type="Google" id="ProtNLM"/>
    </source>
</evidence>
<dbReference type="InterPro" id="IPR014031">
    <property type="entry name" value="Ketoacyl_synth_C"/>
</dbReference>
<dbReference type="PROSITE" id="PS52004">
    <property type="entry name" value="KS3_2"/>
    <property type="match status" value="1"/>
</dbReference>
<dbReference type="InterPro" id="IPR050091">
    <property type="entry name" value="PKS_NRPS_Biosynth_Enz"/>
</dbReference>
<proteinExistence type="predicted"/>
<dbReference type="Gene3D" id="3.10.129.10">
    <property type="entry name" value="Hotdog Thioesterase"/>
    <property type="match status" value="1"/>
</dbReference>
<dbReference type="Gene3D" id="3.10.129.110">
    <property type="entry name" value="Polyketide synthase dehydratase"/>
    <property type="match status" value="1"/>
</dbReference>
<dbReference type="InterPro" id="IPR001227">
    <property type="entry name" value="Ac_transferase_dom_sf"/>
</dbReference>
<keyword evidence="1" id="KW-0596">Phosphopantetheine</keyword>
<dbReference type="InterPro" id="IPR014030">
    <property type="entry name" value="Ketoacyl_synth_N"/>
</dbReference>
<keyword evidence="9" id="KW-1185">Reference proteome</keyword>
<evidence type="ECO:0000313" key="9">
    <source>
        <dbReference type="Proteomes" id="UP000054408"/>
    </source>
</evidence>
<feature type="region of interest" description="N-terminal hotdog fold" evidence="4">
    <location>
        <begin position="1760"/>
        <end position="1922"/>
    </location>
</feature>
<dbReference type="CDD" id="cd00833">
    <property type="entry name" value="PKS"/>
    <property type="match status" value="1"/>
</dbReference>
<dbReference type="GO" id="GO:0004315">
    <property type="term" value="F:3-oxoacyl-[acyl-carrier-protein] synthase activity"/>
    <property type="evidence" value="ECO:0007669"/>
    <property type="project" value="InterPro"/>
</dbReference>
<dbReference type="Gene3D" id="3.40.366.10">
    <property type="entry name" value="Malonyl-Coenzyme A Acyl Carrier Protein, domain 2"/>
    <property type="match status" value="1"/>
</dbReference>
<feature type="region of interest" description="Disordered" evidence="5">
    <location>
        <begin position="39"/>
        <end position="61"/>
    </location>
</feature>
<dbReference type="Gene3D" id="3.40.50.720">
    <property type="entry name" value="NAD(P)-binding Rossmann-like Domain"/>
    <property type="match status" value="1"/>
</dbReference>
<evidence type="ECO:0000256" key="1">
    <source>
        <dbReference type="ARBA" id="ARBA00022450"/>
    </source>
</evidence>
<feature type="region of interest" description="Disordered" evidence="5">
    <location>
        <begin position="1007"/>
        <end position="1047"/>
    </location>
</feature>
<dbReference type="Pfam" id="PF00109">
    <property type="entry name" value="ketoacyl-synt"/>
    <property type="match status" value="1"/>
</dbReference>
<dbReference type="PANTHER" id="PTHR43775">
    <property type="entry name" value="FATTY ACID SYNTHASE"/>
    <property type="match status" value="1"/>
</dbReference>
<dbReference type="InterPro" id="IPR016039">
    <property type="entry name" value="Thiolase-like"/>
</dbReference>
<dbReference type="InterPro" id="IPR057326">
    <property type="entry name" value="KR_dom"/>
</dbReference>
<dbReference type="GO" id="GO:0006633">
    <property type="term" value="P:fatty acid biosynthetic process"/>
    <property type="evidence" value="ECO:0007669"/>
    <property type="project" value="InterPro"/>
</dbReference>
<sequence>MPRLAVVGAACNYPGSQSLKELWENVLASRRQFRDVPDERLPLGDYGAPEGGNGEGEFNEYDPDWKDKTTAKYAAVLDGVSVNAREWRANKAKVASTDVVHWLALQVAASALDSVDLPAKLNEGFGVIVGNTLTGETSRASLMRLRWPFVERELRETAAGQGLAPEAIDALVSGLKTRYKAAFAETTEDTLAGALSNTIAGHVSKHYGLQGCAYTVDGACASSALAVAVAADQLAAGNLDVALVGGVDISLDPLELVGFSRAGALSSTDMNVYGAAADGFFPGEGCGFVVIMRADDATDLGLPILSFLDGWGISADGYEGIMRPFLDGQALAISRAYARASFDPRDTHFVEGHGTGTPTGDPIELGAIHKVLAAATADAGEPAVEPACIGVTSIKSIIGHTKAASGIAAFLKAVLGVNQRVIPPMAGIQLDSVAPALAKLPGVYPVIHGRALALDTDMHAASSSMGFGGINVHLIVSSTAASPPLQLLGGPDHLARERYLASAQDAELLVFNAPSLTGLLAELTEAADILSRASWAEVADYAAHLAAAAAASDADLCAATVAAVVTSLAHAQSLVADAIAAASDALALAPVVLPESLYASFAPSWKAADPELVWVCAGQGTQRAGMALQLCRRFSATHRAELLGIDPNSELAAEVEAVVTAALDVHLPVLAAPHPQLLATLKDDAQRVLAVTEALWIGLLRRCGVPCGAVAGHSLGDVIALYAAGVFDFATLWQVVDARARAFASAPSGGMAVMRGSADAAAALLASVPTGNQLVVANINAPDRIVLAGPPDAIATAVAAGADAGLPGAVLASVSAPFHTPSMADVAASFEAALLAILEETTLAKPSVPVYSSCRGGELELSAMASPAALATYLAQCVASPVDYVGVVAAATAAGHKLGIEIGSYTHDMTRMTRRCGDALKLLPVEARPGCFGAFLDLVARSVAAAPATLALHPLFDHRFVREWVDPRSRTFIVNPCESPIYGPPLQDATKLRSRVATVSASIRDRGASAANDRGSDVRAAARRAAARRKDHKAARSKTNSGKPRSKAAVAFETAVVPSLATAGDAATNEALAKYLAVRGKYLASLIEADMRKGGVQAAIEAADAAAEAKRQQRIRAMSVAATAAVLTAEPSMTAALVLEVVVDLASEAASFAAAPTTQLLELYLDSIKSVRFITDIAVALGLDASLVNPTSPDWQKPMTLASLAKRMHILCESSGGAGQRAGPASGGLASGASQSVWSWLGIFDEMPLPLFPNPDPIASIESATLVVHVGDDSAAAAHNVASGLGLAEPTIVIDLAADAAAAAAAAAAASYLIVVAPQIPDPATSAGAAVTATATVMATLGRLVRAVGDVWRMEDRCGGRINDGGIIYVLHGDGPVPLRGFAASALLEAGSYVPAAVVTCEPSLSPADAGRFTAALLTRCPLEPKFVIATTSGPAPADGKSWIAFRHPRPYSFDSSPLLLDAPALASSAVAVAPVSEAAAVVSWCDALARGGDAPRSTLGAVVVSGGGKGITAECIFRAAAYLSLTRLVLVGTSPASHPQVTATLERMARVPGLQARYYVADVTDRPSVDAMLEALSADEPSWEVVGLVHGAATNKPAATDELGSGDAAARDMQVKVCGAAVLLDALHTSPRARGEPGLEFIVGLSSIIAATGMFSAGVYGSANLLMERVFGSVASSVPVVLIRYGVWEEVGMGARMGSVEFMEASGMTPLSVEAGSRAFVELLAEALVADNLAAPIVAVVASRLGGLATWCNGWNCSHPRVRNAAGASILSNAPAFDSVAALEPNLELTLVRKMSIQNARYLADHSIGGSVVVPAAVELALCVQAAAGLHAPLHPPASTKPSWKDVSAGSIVCRDFAFPLALDVHRRRGAVVAVTAANWTAAPRLDGQAHPWSVVWVQNEFGKLTATGCVGIVTTDTLADGAFARCAAPLKLLADARSSSPTYIDVKADIYEPGLLFHTSVFRRISAIRALMWDEAAGRGHVIARVSRTPGGVDDVMATRESLGGLGDPLFRDGVIQCALAIIPQEVSLPSSLSALYVHQAASFALADADVLDVVLTLTREYNGVYAANVVVHGIHSVSGASMVAEEWYGLRYKVVRHDPTRPAAADLLAPSARDNTVLNKTMSEAAFAFGIELPKLAVCAAELPFQAVGRPAGVQAMIKTARRKAQAEMVTDLVGSHAKLGHSPTGAPHLVLRSPGSSKAETGLSFSYTERVLAAACDDGSAGFGSAVGIDVVALRDDASRVTAAMLPHKSHRKVVVWLTSGGYGKVSVDSAHVARARIWAALEAAFKARGPLADASRGWSDASVGVLRRRGDAVLLWVEGPNGAGREGKHLVLTLPLQLTRSGKIMTAVTAREAGLDTLGLVVPGPQLGWNLGIALSPEPSNSSDIAFTIRHRMAVSFHDTGSASATFLFARLYDVIGRTRELSMRYSPEALSEATRFSEGEVASVSDWVHVVRVREIEVKDVLQVEFRAVSVTEASAVFSIRMLAGRSGTEFVPVAYATLGISAVRVEGREAARTPWTAAFMRFLCAMAPRVSYAEASQAVFRSVLDGSVLASPSWHGGVACQADWGVDDAEWAEARAAPATDLGGQIWASSERGGAVVHVWQHTTDRMASNFVGNVYFAEYGAWMGAAWESLIHDVDAAAEAAGSLRVHESNIVYEVESFPFDSLSCEVGIAAVHDTGVVVDFVFRRPGVVLARGRQVYCGEMGPGLHNVLDRVMASV</sequence>
<dbReference type="RefSeq" id="XP_013761902.1">
    <property type="nucleotide sequence ID" value="XM_013906448.1"/>
</dbReference>
<dbReference type="Proteomes" id="UP000054408">
    <property type="component" value="Unassembled WGS sequence"/>
</dbReference>
<dbReference type="Pfam" id="PF00698">
    <property type="entry name" value="Acyl_transf_1"/>
    <property type="match status" value="1"/>
</dbReference>
<accession>A0A0L0DMV7</accession>
<dbReference type="Pfam" id="PF02801">
    <property type="entry name" value="Ketoacyl-synt_C"/>
    <property type="match status" value="1"/>
</dbReference>
<reference evidence="8 9" key="1">
    <citation type="submission" date="2010-05" db="EMBL/GenBank/DDBJ databases">
        <title>The Genome Sequence of Thecamonas trahens ATCC 50062.</title>
        <authorList>
            <consortium name="The Broad Institute Genome Sequencing Platform"/>
            <person name="Russ C."/>
            <person name="Cuomo C."/>
            <person name="Shea T."/>
            <person name="Young S.K."/>
            <person name="Zeng Q."/>
            <person name="Koehrsen M."/>
            <person name="Haas B."/>
            <person name="Borodovsky M."/>
            <person name="Guigo R."/>
            <person name="Alvarado L."/>
            <person name="Berlin A."/>
            <person name="Bochicchio J."/>
            <person name="Borenstein D."/>
            <person name="Chapman S."/>
            <person name="Chen Z."/>
            <person name="Freedman E."/>
            <person name="Gellesch M."/>
            <person name="Goldberg J."/>
            <person name="Griggs A."/>
            <person name="Gujja S."/>
            <person name="Heilman E."/>
            <person name="Heiman D."/>
            <person name="Hepburn T."/>
            <person name="Howarth C."/>
            <person name="Jen D."/>
            <person name="Larson L."/>
            <person name="Mehta T."/>
            <person name="Park D."/>
            <person name="Pearson M."/>
            <person name="Roberts A."/>
            <person name="Saif S."/>
            <person name="Shenoy N."/>
            <person name="Sisk P."/>
            <person name="Stolte C."/>
            <person name="Sykes S."/>
            <person name="Thomson T."/>
            <person name="Walk T."/>
            <person name="White J."/>
            <person name="Yandava C."/>
            <person name="Burger G."/>
            <person name="Gray M.W."/>
            <person name="Holland P.W.H."/>
            <person name="King N."/>
            <person name="Lang F.B.F."/>
            <person name="Roger A.J."/>
            <person name="Ruiz-Trillo I."/>
            <person name="Lander E."/>
            <person name="Nusbaum C."/>
        </authorList>
    </citation>
    <scope>NUCLEOTIDE SEQUENCE [LARGE SCALE GENOMIC DNA]</scope>
    <source>
        <strain evidence="8 9">ATCC 50062</strain>
    </source>
</reference>
<evidence type="ECO:0000256" key="2">
    <source>
        <dbReference type="ARBA" id="ARBA00022553"/>
    </source>
</evidence>
<dbReference type="InterPro" id="IPR016036">
    <property type="entry name" value="Malonyl_transacylase_ACP-bd"/>
</dbReference>
<dbReference type="InterPro" id="IPR049900">
    <property type="entry name" value="PKS_mFAS_DH"/>
</dbReference>
<feature type="domain" description="Ketosynthase family 3 (KS3)" evidence="6">
    <location>
        <begin position="1"/>
        <end position="478"/>
    </location>
</feature>
<dbReference type="SUPFAM" id="SSF52151">
    <property type="entry name" value="FabD/lysophospholipase-like"/>
    <property type="match status" value="1"/>
</dbReference>
<feature type="active site" description="Proton donor; for dehydratase activity" evidence="4">
    <location>
        <position position="1996"/>
    </location>
</feature>
<dbReference type="PROSITE" id="PS52019">
    <property type="entry name" value="PKS_MFAS_DH"/>
    <property type="match status" value="1"/>
</dbReference>
<dbReference type="eggNOG" id="KOG1202">
    <property type="taxonomic scope" value="Eukaryota"/>
</dbReference>
<gene>
    <name evidence="8" type="ORF">AMSG_01295</name>
</gene>
<evidence type="ECO:0000256" key="5">
    <source>
        <dbReference type="SAM" id="MobiDB-lite"/>
    </source>
</evidence>
<protein>
    <recommendedName>
        <fullName evidence="10">Polyketide synthase</fullName>
    </recommendedName>
</protein>
<dbReference type="InterPro" id="IPR018201">
    <property type="entry name" value="Ketoacyl_synth_AS"/>
</dbReference>
<dbReference type="PANTHER" id="PTHR43775:SF51">
    <property type="entry name" value="INACTIVE PHENOLPHTHIOCEROL SYNTHESIS POLYKETIDE SYNTHASE TYPE I PKS1-RELATED"/>
    <property type="match status" value="1"/>
</dbReference>
<dbReference type="Gene3D" id="3.40.47.10">
    <property type="match status" value="1"/>
</dbReference>
<dbReference type="InterPro" id="IPR036291">
    <property type="entry name" value="NAD(P)-bd_dom_sf"/>
</dbReference>
<evidence type="ECO:0000256" key="4">
    <source>
        <dbReference type="PROSITE-ProRule" id="PRU01363"/>
    </source>
</evidence>
<dbReference type="InterPro" id="IPR014043">
    <property type="entry name" value="Acyl_transferase_dom"/>
</dbReference>
<dbReference type="GO" id="GO:0004312">
    <property type="term" value="F:fatty acid synthase activity"/>
    <property type="evidence" value="ECO:0007669"/>
    <property type="project" value="TreeGrafter"/>
</dbReference>
<feature type="region of interest" description="C-terminal hotdog fold" evidence="4">
    <location>
        <begin position="1940"/>
        <end position="2104"/>
    </location>
</feature>
<evidence type="ECO:0000259" key="6">
    <source>
        <dbReference type="PROSITE" id="PS52004"/>
    </source>
</evidence>
<dbReference type="GeneID" id="25561050"/>
<dbReference type="PROSITE" id="PS00606">
    <property type="entry name" value="KS3_1"/>
    <property type="match status" value="1"/>
</dbReference>
<name>A0A0L0DMV7_THETB</name>
<dbReference type="SMART" id="SM00827">
    <property type="entry name" value="PKS_AT"/>
    <property type="match status" value="1"/>
</dbReference>
<dbReference type="STRING" id="461836.A0A0L0DMV7"/>
<evidence type="ECO:0000256" key="3">
    <source>
        <dbReference type="ARBA" id="ARBA00022679"/>
    </source>
</evidence>
<dbReference type="OrthoDB" id="329835at2759"/>
<dbReference type="SUPFAM" id="SSF51735">
    <property type="entry name" value="NAD(P)-binding Rossmann-fold domains"/>
    <property type="match status" value="1"/>
</dbReference>
<feature type="compositionally biased region" description="Basic residues" evidence="5">
    <location>
        <begin position="1021"/>
        <end position="1036"/>
    </location>
</feature>
<dbReference type="SMART" id="SM00825">
    <property type="entry name" value="PKS_KS"/>
    <property type="match status" value="1"/>
</dbReference>
<feature type="active site" description="Proton acceptor; for dehydratase activity" evidence="4">
    <location>
        <position position="1807"/>
    </location>
</feature>
<dbReference type="InterPro" id="IPR016035">
    <property type="entry name" value="Acyl_Trfase/lysoPLipase"/>
</dbReference>
<dbReference type="EMBL" id="GL349437">
    <property type="protein sequence ID" value="KNC53585.1"/>
    <property type="molecule type" value="Genomic_DNA"/>
</dbReference>
<evidence type="ECO:0000313" key="8">
    <source>
        <dbReference type="EMBL" id="KNC53585.1"/>
    </source>
</evidence>
<dbReference type="SMART" id="SM00822">
    <property type="entry name" value="PKS_KR"/>
    <property type="match status" value="1"/>
</dbReference>
<dbReference type="SUPFAM" id="SSF54637">
    <property type="entry name" value="Thioesterase/thiol ester dehydrase-isomerase"/>
    <property type="match status" value="1"/>
</dbReference>
<feature type="domain" description="PKS/mFAS DH" evidence="7">
    <location>
        <begin position="1760"/>
        <end position="2104"/>
    </location>
</feature>
<dbReference type="InterPro" id="IPR020841">
    <property type="entry name" value="PKS_Beta-ketoAc_synthase_dom"/>
</dbReference>
<dbReference type="SUPFAM" id="SSF55048">
    <property type="entry name" value="Probable ACP-binding domain of malonyl-CoA ACP transacylase"/>
    <property type="match status" value="1"/>
</dbReference>
<dbReference type="InterPro" id="IPR042104">
    <property type="entry name" value="PKS_dehydratase_sf"/>
</dbReference>
<dbReference type="Gene3D" id="3.30.70.250">
    <property type="entry name" value="Malonyl-CoA ACP transacylase, ACP-binding"/>
    <property type="match status" value="1"/>
</dbReference>
<keyword evidence="3" id="KW-0808">Transferase</keyword>
<keyword evidence="2" id="KW-0597">Phosphoprotein</keyword>
<evidence type="ECO:0000259" key="7">
    <source>
        <dbReference type="PROSITE" id="PS52019"/>
    </source>
</evidence>